<keyword evidence="1" id="KW-0472">Membrane</keyword>
<evidence type="ECO:0000313" key="2">
    <source>
        <dbReference type="EMBL" id="MEQ2469321.1"/>
    </source>
</evidence>
<evidence type="ECO:0000256" key="1">
    <source>
        <dbReference type="SAM" id="Phobius"/>
    </source>
</evidence>
<evidence type="ECO:0000313" key="3">
    <source>
        <dbReference type="Proteomes" id="UP001490816"/>
    </source>
</evidence>
<organism evidence="2 3">
    <name type="scientific">Ruminococcoides intestinale</name>
    <dbReference type="NCBI Taxonomy" id="3133162"/>
    <lineage>
        <taxon>Bacteria</taxon>
        <taxon>Bacillati</taxon>
        <taxon>Bacillota</taxon>
        <taxon>Clostridia</taxon>
        <taxon>Eubacteriales</taxon>
        <taxon>Oscillospiraceae</taxon>
        <taxon>Ruminococcoides</taxon>
    </lineage>
</organism>
<dbReference type="EMBL" id="JBBMEZ010000005">
    <property type="protein sequence ID" value="MEQ2469321.1"/>
    <property type="molecule type" value="Genomic_DNA"/>
</dbReference>
<gene>
    <name evidence="2" type="ORF">WMO39_03085</name>
</gene>
<keyword evidence="1" id="KW-1133">Transmembrane helix</keyword>
<sequence length="98" mass="10880">MAISIGSGAKYYEGNDIGKQILSGIYLATNHSCYDSIYGVLFIVSGILFSSIFIFAFNYRVSFNNKGLSKKQKIIASLTMAIITAPYTFLLPKELFYP</sequence>
<accession>A0ABV1F7J1</accession>
<feature type="transmembrane region" description="Helical" evidence="1">
    <location>
        <begin position="73"/>
        <end position="91"/>
    </location>
</feature>
<comment type="caution">
    <text evidence="2">The sequence shown here is derived from an EMBL/GenBank/DDBJ whole genome shotgun (WGS) entry which is preliminary data.</text>
</comment>
<dbReference type="Proteomes" id="UP001490816">
    <property type="component" value="Unassembled WGS sequence"/>
</dbReference>
<proteinExistence type="predicted"/>
<keyword evidence="3" id="KW-1185">Reference proteome</keyword>
<feature type="transmembrane region" description="Helical" evidence="1">
    <location>
        <begin position="37"/>
        <end position="61"/>
    </location>
</feature>
<keyword evidence="1" id="KW-0812">Transmembrane</keyword>
<dbReference type="RefSeq" id="WP_146135591.1">
    <property type="nucleotide sequence ID" value="NZ_JBBMEZ010000005.1"/>
</dbReference>
<reference evidence="2 3" key="1">
    <citation type="submission" date="2024-03" db="EMBL/GenBank/DDBJ databases">
        <title>Human intestinal bacterial collection.</title>
        <authorList>
            <person name="Pauvert C."/>
            <person name="Hitch T.C.A."/>
            <person name="Clavel T."/>
        </authorList>
    </citation>
    <scope>NUCLEOTIDE SEQUENCE [LARGE SCALE GENOMIC DNA]</scope>
    <source>
        <strain evidence="2 3">CLA-JM-H38</strain>
    </source>
</reference>
<name>A0ABV1F7J1_9FIRM</name>
<protein>
    <submittedName>
        <fullName evidence="2">Uncharacterized protein</fullName>
    </submittedName>
</protein>